<evidence type="ECO:0000313" key="3">
    <source>
        <dbReference type="Proteomes" id="UP000827721"/>
    </source>
</evidence>
<gene>
    <name evidence="2" type="ORF">JRO89_XS05G0137100</name>
</gene>
<dbReference type="EMBL" id="JAFEMO010000005">
    <property type="protein sequence ID" value="KAH7570569.1"/>
    <property type="molecule type" value="Genomic_DNA"/>
</dbReference>
<keyword evidence="3" id="KW-1185">Reference proteome</keyword>
<evidence type="ECO:0000313" key="2">
    <source>
        <dbReference type="EMBL" id="KAH7570569.1"/>
    </source>
</evidence>
<comment type="caution">
    <text evidence="2">The sequence shown here is derived from an EMBL/GenBank/DDBJ whole genome shotgun (WGS) entry which is preliminary data.</text>
</comment>
<sequence>MTLRWREMSMKPNKQVTRTSPWEDEGFQEGKREELSQRMDDDGCQSPVEGLECVKICRTGP</sequence>
<feature type="compositionally biased region" description="Basic and acidic residues" evidence="1">
    <location>
        <begin position="28"/>
        <end position="41"/>
    </location>
</feature>
<evidence type="ECO:0000256" key="1">
    <source>
        <dbReference type="SAM" id="MobiDB-lite"/>
    </source>
</evidence>
<proteinExistence type="predicted"/>
<organism evidence="2 3">
    <name type="scientific">Xanthoceras sorbifolium</name>
    <dbReference type="NCBI Taxonomy" id="99658"/>
    <lineage>
        <taxon>Eukaryota</taxon>
        <taxon>Viridiplantae</taxon>
        <taxon>Streptophyta</taxon>
        <taxon>Embryophyta</taxon>
        <taxon>Tracheophyta</taxon>
        <taxon>Spermatophyta</taxon>
        <taxon>Magnoliopsida</taxon>
        <taxon>eudicotyledons</taxon>
        <taxon>Gunneridae</taxon>
        <taxon>Pentapetalae</taxon>
        <taxon>rosids</taxon>
        <taxon>malvids</taxon>
        <taxon>Sapindales</taxon>
        <taxon>Sapindaceae</taxon>
        <taxon>Xanthoceroideae</taxon>
        <taxon>Xanthoceras</taxon>
    </lineage>
</organism>
<name>A0ABQ8I273_9ROSI</name>
<reference evidence="2 3" key="1">
    <citation type="submission" date="2021-02" db="EMBL/GenBank/DDBJ databases">
        <title>Plant Genome Project.</title>
        <authorList>
            <person name="Zhang R.-G."/>
        </authorList>
    </citation>
    <scope>NUCLEOTIDE SEQUENCE [LARGE SCALE GENOMIC DNA]</scope>
    <source>
        <tissue evidence="2">Leaves</tissue>
    </source>
</reference>
<dbReference type="Proteomes" id="UP000827721">
    <property type="component" value="Unassembled WGS sequence"/>
</dbReference>
<accession>A0ABQ8I273</accession>
<feature type="region of interest" description="Disordered" evidence="1">
    <location>
        <begin position="1"/>
        <end position="44"/>
    </location>
</feature>
<protein>
    <submittedName>
        <fullName evidence="2">Uncharacterized protein</fullName>
    </submittedName>
</protein>